<dbReference type="InterPro" id="IPR013324">
    <property type="entry name" value="RNA_pol_sigma_r3/r4-like"/>
</dbReference>
<reference evidence="8" key="1">
    <citation type="submission" date="2016-10" db="EMBL/GenBank/DDBJ databases">
        <authorList>
            <person name="Varghese N."/>
            <person name="Submissions S."/>
        </authorList>
    </citation>
    <scope>NUCLEOTIDE SEQUENCE [LARGE SCALE GENOMIC DNA]</scope>
    <source>
        <strain evidence="8">DSM 19891</strain>
    </source>
</reference>
<dbReference type="GO" id="GO:0016987">
    <property type="term" value="F:sigma factor activity"/>
    <property type="evidence" value="ECO:0007669"/>
    <property type="project" value="UniProtKB-KW"/>
</dbReference>
<name>A0A1I6I0X2_9FLAO</name>
<evidence type="ECO:0000313" key="7">
    <source>
        <dbReference type="EMBL" id="SFR60355.1"/>
    </source>
</evidence>
<dbReference type="RefSeq" id="WP_091901835.1">
    <property type="nucleotide sequence ID" value="NZ_FOYX01000001.1"/>
</dbReference>
<dbReference type="SUPFAM" id="SSF88946">
    <property type="entry name" value="Sigma2 domain of RNA polymerase sigma factors"/>
    <property type="match status" value="1"/>
</dbReference>
<keyword evidence="2" id="KW-0805">Transcription regulation</keyword>
<sequence length="184" mass="21528">MASNQQNNNNLNSFFEEEYSSLKRYVQSKIKQTSESDAEDIIQEVALRIFSRPIDALPIHNIGGFVYNAVKNKITDILRSKKKRLDNQDELENLWIDFTQNFYDNSSQEYSDNIRKKLQSAISNLKPAYRDIIIAVDFENYSYKEISEETGIPQGTLMSRRHRALSILLKDIEIQNIKKHTYEI</sequence>
<keyword evidence="5" id="KW-0804">Transcription</keyword>
<dbReference type="STRING" id="440514.SAMN04488010_0984"/>
<dbReference type="Proteomes" id="UP000199462">
    <property type="component" value="Unassembled WGS sequence"/>
</dbReference>
<dbReference type="GO" id="GO:0003677">
    <property type="term" value="F:DNA binding"/>
    <property type="evidence" value="ECO:0007669"/>
    <property type="project" value="UniProtKB-KW"/>
</dbReference>
<dbReference type="Gene3D" id="1.10.10.10">
    <property type="entry name" value="Winged helix-like DNA-binding domain superfamily/Winged helix DNA-binding domain"/>
    <property type="match status" value="1"/>
</dbReference>
<proteinExistence type="inferred from homology"/>
<dbReference type="PANTHER" id="PTHR43133">
    <property type="entry name" value="RNA POLYMERASE ECF-TYPE SIGMA FACTO"/>
    <property type="match status" value="1"/>
</dbReference>
<dbReference type="InterPro" id="IPR039425">
    <property type="entry name" value="RNA_pol_sigma-70-like"/>
</dbReference>
<dbReference type="InterPro" id="IPR013249">
    <property type="entry name" value="RNA_pol_sigma70_r4_t2"/>
</dbReference>
<dbReference type="InterPro" id="IPR013325">
    <property type="entry name" value="RNA_pol_sigma_r2"/>
</dbReference>
<organism evidence="7 8">
    <name type="scientific">Maribacter stanieri</name>
    <dbReference type="NCBI Taxonomy" id="440514"/>
    <lineage>
        <taxon>Bacteria</taxon>
        <taxon>Pseudomonadati</taxon>
        <taxon>Bacteroidota</taxon>
        <taxon>Flavobacteriia</taxon>
        <taxon>Flavobacteriales</taxon>
        <taxon>Flavobacteriaceae</taxon>
        <taxon>Maribacter</taxon>
    </lineage>
</organism>
<gene>
    <name evidence="7" type="ORF">SAMN04488010_0984</name>
</gene>
<evidence type="ECO:0000256" key="2">
    <source>
        <dbReference type="ARBA" id="ARBA00023015"/>
    </source>
</evidence>
<accession>A0A1I6I0X2</accession>
<evidence type="ECO:0000256" key="3">
    <source>
        <dbReference type="ARBA" id="ARBA00023082"/>
    </source>
</evidence>
<dbReference type="EMBL" id="FOYX01000001">
    <property type="protein sequence ID" value="SFR60355.1"/>
    <property type="molecule type" value="Genomic_DNA"/>
</dbReference>
<evidence type="ECO:0000259" key="6">
    <source>
        <dbReference type="Pfam" id="PF08281"/>
    </source>
</evidence>
<dbReference type="PANTHER" id="PTHR43133:SF8">
    <property type="entry name" value="RNA POLYMERASE SIGMA FACTOR HI_1459-RELATED"/>
    <property type="match status" value="1"/>
</dbReference>
<dbReference type="NCBIfam" id="TIGR02937">
    <property type="entry name" value="sigma70-ECF"/>
    <property type="match status" value="1"/>
</dbReference>
<keyword evidence="4" id="KW-0238">DNA-binding</keyword>
<evidence type="ECO:0000256" key="1">
    <source>
        <dbReference type="ARBA" id="ARBA00010641"/>
    </source>
</evidence>
<dbReference type="Gene3D" id="1.10.1740.10">
    <property type="match status" value="1"/>
</dbReference>
<dbReference type="SUPFAM" id="SSF88659">
    <property type="entry name" value="Sigma3 and sigma4 domains of RNA polymerase sigma factors"/>
    <property type="match status" value="1"/>
</dbReference>
<feature type="domain" description="RNA polymerase sigma factor 70 region 4 type 2" evidence="6">
    <location>
        <begin position="116"/>
        <end position="166"/>
    </location>
</feature>
<keyword evidence="8" id="KW-1185">Reference proteome</keyword>
<dbReference type="InterPro" id="IPR014284">
    <property type="entry name" value="RNA_pol_sigma-70_dom"/>
</dbReference>
<dbReference type="InterPro" id="IPR036388">
    <property type="entry name" value="WH-like_DNA-bd_sf"/>
</dbReference>
<protein>
    <submittedName>
        <fullName evidence="7">RNA polymerase sigma-70 factor, ECF subfamily</fullName>
    </submittedName>
</protein>
<dbReference type="CDD" id="cd06171">
    <property type="entry name" value="Sigma70_r4"/>
    <property type="match status" value="1"/>
</dbReference>
<evidence type="ECO:0000256" key="4">
    <source>
        <dbReference type="ARBA" id="ARBA00023125"/>
    </source>
</evidence>
<dbReference type="AlphaFoldDB" id="A0A1I6I0X2"/>
<comment type="similarity">
    <text evidence="1">Belongs to the sigma-70 factor family. ECF subfamily.</text>
</comment>
<evidence type="ECO:0000313" key="8">
    <source>
        <dbReference type="Proteomes" id="UP000199462"/>
    </source>
</evidence>
<dbReference type="Pfam" id="PF08281">
    <property type="entry name" value="Sigma70_r4_2"/>
    <property type="match status" value="1"/>
</dbReference>
<dbReference type="GO" id="GO:0006352">
    <property type="term" value="P:DNA-templated transcription initiation"/>
    <property type="evidence" value="ECO:0007669"/>
    <property type="project" value="InterPro"/>
</dbReference>
<evidence type="ECO:0000256" key="5">
    <source>
        <dbReference type="ARBA" id="ARBA00023163"/>
    </source>
</evidence>
<keyword evidence="3" id="KW-0731">Sigma factor</keyword>